<name>A0AA36I2K3_9DINO</name>
<evidence type="ECO:0000313" key="2">
    <source>
        <dbReference type="Proteomes" id="UP001178507"/>
    </source>
</evidence>
<proteinExistence type="predicted"/>
<dbReference type="AlphaFoldDB" id="A0AA36I2K3"/>
<dbReference type="EMBL" id="CAUJNA010000582">
    <property type="protein sequence ID" value="CAJ1378954.1"/>
    <property type="molecule type" value="Genomic_DNA"/>
</dbReference>
<organism evidence="1 2">
    <name type="scientific">Effrenium voratum</name>
    <dbReference type="NCBI Taxonomy" id="2562239"/>
    <lineage>
        <taxon>Eukaryota</taxon>
        <taxon>Sar</taxon>
        <taxon>Alveolata</taxon>
        <taxon>Dinophyceae</taxon>
        <taxon>Suessiales</taxon>
        <taxon>Symbiodiniaceae</taxon>
        <taxon>Effrenium</taxon>
    </lineage>
</organism>
<keyword evidence="2" id="KW-1185">Reference proteome</keyword>
<reference evidence="1" key="1">
    <citation type="submission" date="2023-08" db="EMBL/GenBank/DDBJ databases">
        <authorList>
            <person name="Chen Y."/>
            <person name="Shah S."/>
            <person name="Dougan E. K."/>
            <person name="Thang M."/>
            <person name="Chan C."/>
        </authorList>
    </citation>
    <scope>NUCLEOTIDE SEQUENCE</scope>
</reference>
<accession>A0AA36I2K3</accession>
<dbReference type="Proteomes" id="UP001178507">
    <property type="component" value="Unassembled WGS sequence"/>
</dbReference>
<protein>
    <submittedName>
        <fullName evidence="1">Uncharacterized protein</fullName>
    </submittedName>
</protein>
<comment type="caution">
    <text evidence="1">The sequence shown here is derived from an EMBL/GenBank/DDBJ whole genome shotgun (WGS) entry which is preliminary data.</text>
</comment>
<evidence type="ECO:0000313" key="1">
    <source>
        <dbReference type="EMBL" id="CAJ1378954.1"/>
    </source>
</evidence>
<gene>
    <name evidence="1" type="ORF">EVOR1521_LOCUS7332</name>
</gene>
<sequence length="157" mass="16140">MQDVLSEVEARGAFLERCPDNDGHNVDTIDGLVLPGVVALALLVRGATVAEAEKEAVAALAVTRSSKVSIEMEVGTLRSSHRVVTFNFLAARASEFFAQVGLQVPPEAASKCASKSLTVGAGQFLGTVKATDLGGFRDTSVGAPAGASAMHQIGIGM</sequence>